<organism evidence="6 7">
    <name type="scientific">Oryzias latipes</name>
    <name type="common">Japanese rice fish</name>
    <name type="synonym">Japanese killifish</name>
    <dbReference type="NCBI Taxonomy" id="8090"/>
    <lineage>
        <taxon>Eukaryota</taxon>
        <taxon>Metazoa</taxon>
        <taxon>Chordata</taxon>
        <taxon>Craniata</taxon>
        <taxon>Vertebrata</taxon>
        <taxon>Euteleostomi</taxon>
        <taxon>Actinopterygii</taxon>
        <taxon>Neopterygii</taxon>
        <taxon>Teleostei</taxon>
        <taxon>Neoteleostei</taxon>
        <taxon>Acanthomorphata</taxon>
        <taxon>Ovalentaria</taxon>
        <taxon>Atherinomorphae</taxon>
        <taxon>Beloniformes</taxon>
        <taxon>Adrianichthyidae</taxon>
        <taxon>Oryziinae</taxon>
        <taxon>Oryzias</taxon>
    </lineage>
</organism>
<evidence type="ECO:0000256" key="3">
    <source>
        <dbReference type="ARBA" id="ARBA00022989"/>
    </source>
</evidence>
<evidence type="ECO:0000313" key="6">
    <source>
        <dbReference type="Ensembl" id="ENSORLP00000040029.1"/>
    </source>
</evidence>
<keyword evidence="3 5" id="KW-1133">Transmembrane helix</keyword>
<evidence type="ECO:0008006" key="8">
    <source>
        <dbReference type="Google" id="ProtNLM"/>
    </source>
</evidence>
<dbReference type="Bgee" id="ENSORLG00000027915">
    <property type="expression patterns" value="Expressed in bone element and 13 other cell types or tissues"/>
</dbReference>
<sequence length="120" mass="13349">MSVLGERARGACAQREGTPRLQGLLELFPPASLPHPLPLLLQEGRLHRGATMEVKQEFQNLLEKVWMKLQGLGQASPLELGAFVILVLFFATFLFMILLCCIHCCCCGKPKYQASRVQPV</sequence>
<protein>
    <recommendedName>
        <fullName evidence="8">Small integral membrane protein 5</fullName>
    </recommendedName>
</protein>
<evidence type="ECO:0000256" key="5">
    <source>
        <dbReference type="SAM" id="Phobius"/>
    </source>
</evidence>
<dbReference type="InParanoid" id="A0A3B3I823"/>
<dbReference type="GeneTree" id="ENSGT00940000176223"/>
<evidence type="ECO:0000313" key="7">
    <source>
        <dbReference type="Proteomes" id="UP000001038"/>
    </source>
</evidence>
<reference evidence="6" key="3">
    <citation type="submission" date="2025-09" db="UniProtKB">
        <authorList>
            <consortium name="Ensembl"/>
        </authorList>
    </citation>
    <scope>IDENTIFICATION</scope>
    <source>
        <strain evidence="6">Hd-rR</strain>
    </source>
</reference>
<dbReference type="InterPro" id="IPR047133">
    <property type="entry name" value="SMIM5"/>
</dbReference>
<feature type="transmembrane region" description="Helical" evidence="5">
    <location>
        <begin position="78"/>
        <end position="99"/>
    </location>
</feature>
<dbReference type="CDD" id="cd20254">
    <property type="entry name" value="CASIMO1_SMIM5"/>
    <property type="match status" value="1"/>
</dbReference>
<dbReference type="GO" id="GO:0016020">
    <property type="term" value="C:membrane"/>
    <property type="evidence" value="ECO:0007669"/>
    <property type="project" value="UniProtKB-SubCell"/>
</dbReference>
<reference evidence="6 7" key="1">
    <citation type="journal article" date="2007" name="Nature">
        <title>The medaka draft genome and insights into vertebrate genome evolution.</title>
        <authorList>
            <person name="Kasahara M."/>
            <person name="Naruse K."/>
            <person name="Sasaki S."/>
            <person name="Nakatani Y."/>
            <person name="Qu W."/>
            <person name="Ahsan B."/>
            <person name="Yamada T."/>
            <person name="Nagayasu Y."/>
            <person name="Doi K."/>
            <person name="Kasai Y."/>
            <person name="Jindo T."/>
            <person name="Kobayashi D."/>
            <person name="Shimada A."/>
            <person name="Toyoda A."/>
            <person name="Kuroki Y."/>
            <person name="Fujiyama A."/>
            <person name="Sasaki T."/>
            <person name="Shimizu A."/>
            <person name="Asakawa S."/>
            <person name="Shimizu N."/>
            <person name="Hashimoto S."/>
            <person name="Yang J."/>
            <person name="Lee Y."/>
            <person name="Matsushima K."/>
            <person name="Sugano S."/>
            <person name="Sakaizumi M."/>
            <person name="Narita T."/>
            <person name="Ohishi K."/>
            <person name="Haga S."/>
            <person name="Ohta F."/>
            <person name="Nomoto H."/>
            <person name="Nogata K."/>
            <person name="Morishita T."/>
            <person name="Endo T."/>
            <person name="Shin-I T."/>
            <person name="Takeda H."/>
            <person name="Morishita S."/>
            <person name="Kohara Y."/>
        </authorList>
    </citation>
    <scope>NUCLEOTIDE SEQUENCE [LARGE SCALE GENOMIC DNA]</scope>
    <source>
        <strain evidence="6 7">Hd-rR</strain>
    </source>
</reference>
<comment type="subcellular location">
    <subcellularLocation>
        <location evidence="1">Membrane</location>
        <topology evidence="1">Single-pass membrane protein</topology>
    </subcellularLocation>
</comment>
<dbReference type="Pfam" id="PF15831">
    <property type="entry name" value="SMIM5_18_22"/>
    <property type="match status" value="1"/>
</dbReference>
<evidence type="ECO:0000256" key="1">
    <source>
        <dbReference type="ARBA" id="ARBA00004167"/>
    </source>
</evidence>
<evidence type="ECO:0000256" key="2">
    <source>
        <dbReference type="ARBA" id="ARBA00022692"/>
    </source>
</evidence>
<dbReference type="Proteomes" id="UP000001038">
    <property type="component" value="Chromosome 19"/>
</dbReference>
<dbReference type="Ensembl" id="ENSORLT00000027089.1">
    <property type="protein sequence ID" value="ENSORLP00000040029.1"/>
    <property type="gene ID" value="ENSORLG00000027915.1"/>
</dbReference>
<keyword evidence="2 5" id="KW-0812">Transmembrane</keyword>
<dbReference type="AlphaFoldDB" id="A0A3B3I823"/>
<dbReference type="PANTHER" id="PTHR37344">
    <property type="entry name" value="SMALL INTEGRAL MEMBRANE PROTEIN 5"/>
    <property type="match status" value="1"/>
</dbReference>
<keyword evidence="4 5" id="KW-0472">Membrane</keyword>
<dbReference type="PANTHER" id="PTHR37344:SF1">
    <property type="entry name" value="SMALL INTEGRAL MEMBRANE PROTEIN 5"/>
    <property type="match status" value="1"/>
</dbReference>
<evidence type="ECO:0000256" key="4">
    <source>
        <dbReference type="ARBA" id="ARBA00023136"/>
    </source>
</evidence>
<accession>A0A3B3I823</accession>
<keyword evidence="7" id="KW-1185">Reference proteome</keyword>
<name>A0A3B3I823_ORYLA</name>
<reference evidence="6" key="2">
    <citation type="submission" date="2025-08" db="UniProtKB">
        <authorList>
            <consortium name="Ensembl"/>
        </authorList>
    </citation>
    <scope>IDENTIFICATION</scope>
    <source>
        <strain evidence="6">Hd-rR</strain>
    </source>
</reference>
<proteinExistence type="predicted"/>
<dbReference type="InterPro" id="IPR031671">
    <property type="entry name" value="SMIM5/18/22"/>
</dbReference>